<comment type="caution">
    <text evidence="1">The sequence shown here is derived from an EMBL/GenBank/DDBJ whole genome shotgun (WGS) entry which is preliminary data.</text>
</comment>
<dbReference type="SUPFAM" id="SSF53335">
    <property type="entry name" value="S-adenosyl-L-methionine-dependent methyltransferases"/>
    <property type="match status" value="1"/>
</dbReference>
<dbReference type="Gene3D" id="3.40.50.150">
    <property type="entry name" value="Vaccinia Virus protein VP39"/>
    <property type="match status" value="1"/>
</dbReference>
<dbReference type="EMBL" id="MFJW01000015">
    <property type="protein sequence ID" value="OGG29801.1"/>
    <property type="molecule type" value="Genomic_DNA"/>
</dbReference>
<dbReference type="AlphaFoldDB" id="A0A1F6AYP0"/>
<protein>
    <recommendedName>
        <fullName evidence="3">Methyltransferase type 11 domain-containing protein</fullName>
    </recommendedName>
</protein>
<evidence type="ECO:0000313" key="1">
    <source>
        <dbReference type="EMBL" id="OGG29801.1"/>
    </source>
</evidence>
<evidence type="ECO:0008006" key="3">
    <source>
        <dbReference type="Google" id="ProtNLM"/>
    </source>
</evidence>
<gene>
    <name evidence="1" type="ORF">A2971_01480</name>
</gene>
<sequence length="138" mass="16033">MEDWRLSLKEFYRVLKPGGILLIREPAYNWFRGSHDKVDFTKHRFIKDELEGELVKAGFKLKKITSANFFLFPIVFIKRLAEMIIPRGKPVSDRRSVHSLLNIMLFSILQFEAKLIKVLSLPWGSSVICVAQKKNGKL</sequence>
<proteinExistence type="predicted"/>
<name>A0A1F6AYP0_9BACT</name>
<reference evidence="1 2" key="1">
    <citation type="journal article" date="2016" name="Nat. Commun.">
        <title>Thousands of microbial genomes shed light on interconnected biogeochemical processes in an aquifer system.</title>
        <authorList>
            <person name="Anantharaman K."/>
            <person name="Brown C.T."/>
            <person name="Hug L.A."/>
            <person name="Sharon I."/>
            <person name="Castelle C.J."/>
            <person name="Probst A.J."/>
            <person name="Thomas B.C."/>
            <person name="Singh A."/>
            <person name="Wilkins M.J."/>
            <person name="Karaoz U."/>
            <person name="Brodie E.L."/>
            <person name="Williams K.H."/>
            <person name="Hubbard S.S."/>
            <person name="Banfield J.F."/>
        </authorList>
    </citation>
    <scope>NUCLEOTIDE SEQUENCE [LARGE SCALE GENOMIC DNA]</scope>
</reference>
<dbReference type="InterPro" id="IPR029063">
    <property type="entry name" value="SAM-dependent_MTases_sf"/>
</dbReference>
<organism evidence="1 2">
    <name type="scientific">Candidatus Gottesmanbacteria bacterium RIFCSPLOWO2_01_FULL_46_21</name>
    <dbReference type="NCBI Taxonomy" id="1798393"/>
    <lineage>
        <taxon>Bacteria</taxon>
        <taxon>Candidatus Gottesmaniibacteriota</taxon>
    </lineage>
</organism>
<dbReference type="Proteomes" id="UP000178461">
    <property type="component" value="Unassembled WGS sequence"/>
</dbReference>
<accession>A0A1F6AYP0</accession>
<evidence type="ECO:0000313" key="2">
    <source>
        <dbReference type="Proteomes" id="UP000178461"/>
    </source>
</evidence>